<feature type="compositionally biased region" description="Low complexity" evidence="1">
    <location>
        <begin position="118"/>
        <end position="138"/>
    </location>
</feature>
<dbReference type="Proteomes" id="UP000252519">
    <property type="component" value="Unassembled WGS sequence"/>
</dbReference>
<evidence type="ECO:0000313" key="3">
    <source>
        <dbReference type="Proteomes" id="UP000252519"/>
    </source>
</evidence>
<evidence type="ECO:0000313" key="2">
    <source>
        <dbReference type="EMBL" id="RCN29586.1"/>
    </source>
</evidence>
<keyword evidence="3" id="KW-1185">Reference proteome</keyword>
<dbReference type="AlphaFoldDB" id="A0A368FBQ8"/>
<organism evidence="2 3">
    <name type="scientific">Ancylostoma caninum</name>
    <name type="common">Dog hookworm</name>
    <dbReference type="NCBI Taxonomy" id="29170"/>
    <lineage>
        <taxon>Eukaryota</taxon>
        <taxon>Metazoa</taxon>
        <taxon>Ecdysozoa</taxon>
        <taxon>Nematoda</taxon>
        <taxon>Chromadorea</taxon>
        <taxon>Rhabditida</taxon>
        <taxon>Rhabditina</taxon>
        <taxon>Rhabditomorpha</taxon>
        <taxon>Strongyloidea</taxon>
        <taxon>Ancylostomatidae</taxon>
        <taxon>Ancylostomatinae</taxon>
        <taxon>Ancylostoma</taxon>
    </lineage>
</organism>
<accession>A0A368FBQ8</accession>
<sequence>MTLLSAQNAQVVSPPGVVAPVECDEIQCAPFFVCVKRPVTCLSSVCPPMSTVPLCVPGDSAACSRLACTATQKCIYQETSCSQAQCPPVATCVPATPHNYPVAPPGGPPTQGGYLTAPISIPSPGGPSRSGPSPVGSYPLPPPGVPASQLGTTDGGPPPVQPLPSGVQRPASPKQGVSPARPLGYTLPPSSQRGGACAGVKCFVGFVCIADSKNTPQCVPPVIAKQISERQTPNTAGNIGIGIVGKSAYVIPKEQHITAQSEERRWPARILSPPDNG</sequence>
<dbReference type="OrthoDB" id="10548809at2759"/>
<name>A0A368FBQ8_ANCCA</name>
<dbReference type="STRING" id="29170.A0A368FBQ8"/>
<proteinExistence type="predicted"/>
<protein>
    <submittedName>
        <fullName evidence="2">Uncharacterized protein</fullName>
    </submittedName>
</protein>
<feature type="region of interest" description="Disordered" evidence="1">
    <location>
        <begin position="103"/>
        <end position="187"/>
    </location>
</feature>
<dbReference type="EMBL" id="JOJR01001869">
    <property type="protein sequence ID" value="RCN29586.1"/>
    <property type="molecule type" value="Genomic_DNA"/>
</dbReference>
<gene>
    <name evidence="2" type="ORF">ANCCAN_24652</name>
</gene>
<comment type="caution">
    <text evidence="2">The sequence shown here is derived from an EMBL/GenBank/DDBJ whole genome shotgun (WGS) entry which is preliminary data.</text>
</comment>
<evidence type="ECO:0000256" key="1">
    <source>
        <dbReference type="SAM" id="MobiDB-lite"/>
    </source>
</evidence>
<reference evidence="2 3" key="1">
    <citation type="submission" date="2014-10" db="EMBL/GenBank/DDBJ databases">
        <title>Draft genome of the hookworm Ancylostoma caninum.</title>
        <authorList>
            <person name="Mitreva M."/>
        </authorList>
    </citation>
    <scope>NUCLEOTIDE SEQUENCE [LARGE SCALE GENOMIC DNA]</scope>
    <source>
        <strain evidence="2 3">Baltimore</strain>
    </source>
</reference>